<dbReference type="OrthoDB" id="5654137at2"/>
<dbReference type="AlphaFoldDB" id="A0A1E5JLW0"/>
<reference evidence="1 2" key="1">
    <citation type="submission" date="2016-02" db="EMBL/GenBank/DDBJ databases">
        <title>Secondary metabolites in Legionella.</title>
        <authorList>
            <person name="Tobias N.J."/>
            <person name="Bode H.B."/>
        </authorList>
    </citation>
    <scope>NUCLEOTIDE SEQUENCE [LARGE SCALE GENOMIC DNA]</scope>
    <source>
        <strain evidence="1 2">DSM 19216</strain>
    </source>
</reference>
<dbReference type="Proteomes" id="UP000095229">
    <property type="component" value="Unassembled WGS sequence"/>
</dbReference>
<dbReference type="PATRIC" id="fig|45071.6.peg.864"/>
<dbReference type="STRING" id="45071.Lpar_0805"/>
<organism evidence="1 2">
    <name type="scientific">Legionella parisiensis</name>
    <dbReference type="NCBI Taxonomy" id="45071"/>
    <lineage>
        <taxon>Bacteria</taxon>
        <taxon>Pseudomonadati</taxon>
        <taxon>Pseudomonadota</taxon>
        <taxon>Gammaproteobacteria</taxon>
        <taxon>Legionellales</taxon>
        <taxon>Legionellaceae</taxon>
        <taxon>Legionella</taxon>
    </lineage>
</organism>
<evidence type="ECO:0000313" key="1">
    <source>
        <dbReference type="EMBL" id="OEH45546.1"/>
    </source>
</evidence>
<evidence type="ECO:0000313" key="2">
    <source>
        <dbReference type="Proteomes" id="UP000095229"/>
    </source>
</evidence>
<proteinExistence type="predicted"/>
<name>A0A1E5JLW0_9GAMM</name>
<sequence>MKQSVDQKQVIDRLNLYLKWHNMPVQMNNEGVCNGLATLYAKFVLEGKENQFFKILQQIVNINPDSAMESEINQFVYDVVLTLFPEQFDKELSQANSIRTLTLNNKPMKSSFDFAITTSDRNWEEIFKTLALQQNEVMHIGGTKHAVSVRKKDNKFVVYDPNYSSGTKEFASERELIAELHNEVLRYHRGALGMTVSVIRHPEDNEPRVFPEISELYDRYLTKKNINDVAASHFGGVFNTLEKAAEINDAAVIRHLLAIGAKDIDHKAARIAVVNNNTDALAALLGNNKDSTTFATLFIDALAHGREKIYDQLFQLKKALPFNHPGQVIQAAAKGGNPSLLKKVMNYYRKSELGADELHKAIPDAIHSGSTQCVRMLVERLVIIKQPLSVEKKMDYLLESIKLNQPYMVAYFIKSIPPEYLKTISMSVSTVERTNLYLLRQLHTHGIPFSETAKAVLDKKEHQPVKLHLKVGIFLHKFTDLMRSDITYDHSHFKLIKEKLSAAKNELQETQSEQMLTGKNS</sequence>
<protein>
    <recommendedName>
        <fullName evidence="3">Ankyrin repeat-containing protein</fullName>
    </recommendedName>
</protein>
<dbReference type="Gene3D" id="1.25.40.20">
    <property type="entry name" value="Ankyrin repeat-containing domain"/>
    <property type="match status" value="1"/>
</dbReference>
<comment type="caution">
    <text evidence="1">The sequence shown here is derived from an EMBL/GenBank/DDBJ whole genome shotgun (WGS) entry which is preliminary data.</text>
</comment>
<dbReference type="InterPro" id="IPR036770">
    <property type="entry name" value="Ankyrin_rpt-contain_sf"/>
</dbReference>
<dbReference type="EMBL" id="LSOG01000090">
    <property type="protein sequence ID" value="OEH45546.1"/>
    <property type="molecule type" value="Genomic_DNA"/>
</dbReference>
<dbReference type="SUPFAM" id="SSF48403">
    <property type="entry name" value="Ankyrin repeat"/>
    <property type="match status" value="1"/>
</dbReference>
<gene>
    <name evidence="1" type="ORF">lpari_03456</name>
</gene>
<keyword evidence="2" id="KW-1185">Reference proteome</keyword>
<dbReference type="RefSeq" id="WP_058516706.1">
    <property type="nucleotide sequence ID" value="NZ_CAAAIE010000002.1"/>
</dbReference>
<accession>A0A1E5JLW0</accession>
<evidence type="ECO:0008006" key="3">
    <source>
        <dbReference type="Google" id="ProtNLM"/>
    </source>
</evidence>